<dbReference type="InterPro" id="IPR006685">
    <property type="entry name" value="MscS_channel_2nd"/>
</dbReference>
<reference evidence="8 9" key="1">
    <citation type="submission" date="2020-10" db="EMBL/GenBank/DDBJ databases">
        <title>The Coptis chinensis genome and diversification of protoberbering-type alkaloids.</title>
        <authorList>
            <person name="Wang B."/>
            <person name="Shu S."/>
            <person name="Song C."/>
            <person name="Liu Y."/>
        </authorList>
    </citation>
    <scope>NUCLEOTIDE SEQUENCE [LARGE SCALE GENOMIC DNA]</scope>
    <source>
        <strain evidence="8">HL-2020</strain>
        <tissue evidence="8">Leaf</tissue>
    </source>
</reference>
<dbReference type="InterPro" id="IPR023408">
    <property type="entry name" value="MscS_beta-dom_sf"/>
</dbReference>
<accession>A0A835HNA9</accession>
<dbReference type="Proteomes" id="UP000631114">
    <property type="component" value="Unassembled WGS sequence"/>
</dbReference>
<evidence type="ECO:0000313" key="8">
    <source>
        <dbReference type="EMBL" id="KAF9601504.1"/>
    </source>
</evidence>
<name>A0A835HNA9_9MAGN</name>
<dbReference type="Gene3D" id="2.30.30.60">
    <property type="match status" value="1"/>
</dbReference>
<evidence type="ECO:0000259" key="7">
    <source>
        <dbReference type="Pfam" id="PF00924"/>
    </source>
</evidence>
<dbReference type="SUPFAM" id="SSF82861">
    <property type="entry name" value="Mechanosensitive channel protein MscS (YggB), transmembrane region"/>
    <property type="match status" value="1"/>
</dbReference>
<proteinExistence type="inferred from homology"/>
<evidence type="ECO:0000256" key="2">
    <source>
        <dbReference type="ARBA" id="ARBA00008017"/>
    </source>
</evidence>
<evidence type="ECO:0000256" key="3">
    <source>
        <dbReference type="ARBA" id="ARBA00022692"/>
    </source>
</evidence>
<dbReference type="InterPro" id="IPR010920">
    <property type="entry name" value="LSM_dom_sf"/>
</dbReference>
<dbReference type="OrthoDB" id="567160at2759"/>
<evidence type="ECO:0000256" key="6">
    <source>
        <dbReference type="SAM" id="Phobius"/>
    </source>
</evidence>
<feature type="domain" description="Mechanosensitive ion channel MscS" evidence="7">
    <location>
        <begin position="307"/>
        <end position="374"/>
    </location>
</feature>
<comment type="similarity">
    <text evidence="2">Belongs to the MscS (TC 1.A.23) family.</text>
</comment>
<gene>
    <name evidence="8" type="ORF">IFM89_020299</name>
</gene>
<keyword evidence="3 6" id="KW-0812">Transmembrane</keyword>
<keyword evidence="4 6" id="KW-1133">Transmembrane helix</keyword>
<dbReference type="InterPro" id="IPR011014">
    <property type="entry name" value="MscS_channel_TM-2"/>
</dbReference>
<sequence length="534" mass="58195">MRFIRSYTCSYYKNLTNHIPTLRANQRYPTSFSATLSNITTAHINGYDRKEVEKNGLLKSLRFGAIGYPSCVYGVSSYRAYSTFFGGKGDGSVVKALNVSSSDTNGSDGVDSLKKVWGTIVDAADYTGQKAKEASDVISPHVQHMLDANPYLKNVVMPVGLTLTSTLLVWLVMPRVLRKFHKYSMQGPAALLSGNLSQEQNPYEKSFWGAMEDPVRYLVTFMAFSQIDHCICLVSPSVENKRFSRALSTQSIVALDREKMLALDKLSSVGLFTLGLMALAEACGVAVQSILTVGGIGGVATAFAARDILGNVLSGLSMQFSKPFSLGDTIKAGSIEGQVVEMGLTTTSLLNAEKFPVIVPNSLFSSQVIVNKSRAEWRAMVTKIPLSAAGRGVFRGGRGGRSTRGERIAGRGDVKCDHCGGTNHAVIVNKSRAEWRAMVTKIPLRFDSLEKVPQITDEIKSMLKSNSKIFLGKEVPYCFLSGIETSYAELTLGCNLKQMSKVELYSAEQDILLEAVRIIKKHGVSFGAQDLSYQ</sequence>
<dbReference type="AlphaFoldDB" id="A0A835HNA9"/>
<dbReference type="PANTHER" id="PTHR30566:SF5">
    <property type="entry name" value="MECHANOSENSITIVE ION CHANNEL PROTEIN 1, MITOCHONDRIAL-RELATED"/>
    <property type="match status" value="1"/>
</dbReference>
<dbReference type="GO" id="GO:0016020">
    <property type="term" value="C:membrane"/>
    <property type="evidence" value="ECO:0007669"/>
    <property type="project" value="UniProtKB-SubCell"/>
</dbReference>
<evidence type="ECO:0000256" key="1">
    <source>
        <dbReference type="ARBA" id="ARBA00004141"/>
    </source>
</evidence>
<dbReference type="GO" id="GO:0055085">
    <property type="term" value="P:transmembrane transport"/>
    <property type="evidence" value="ECO:0007669"/>
    <property type="project" value="InterPro"/>
</dbReference>
<keyword evidence="5 6" id="KW-0472">Membrane</keyword>
<comment type="caution">
    <text evidence="8">The sequence shown here is derived from an EMBL/GenBank/DDBJ whole genome shotgun (WGS) entry which is preliminary data.</text>
</comment>
<keyword evidence="9" id="KW-1185">Reference proteome</keyword>
<organism evidence="8 9">
    <name type="scientific">Coptis chinensis</name>
    <dbReference type="NCBI Taxonomy" id="261450"/>
    <lineage>
        <taxon>Eukaryota</taxon>
        <taxon>Viridiplantae</taxon>
        <taxon>Streptophyta</taxon>
        <taxon>Embryophyta</taxon>
        <taxon>Tracheophyta</taxon>
        <taxon>Spermatophyta</taxon>
        <taxon>Magnoliopsida</taxon>
        <taxon>Ranunculales</taxon>
        <taxon>Ranunculaceae</taxon>
        <taxon>Coptidoideae</taxon>
        <taxon>Coptis</taxon>
    </lineage>
</organism>
<feature type="transmembrane region" description="Helical" evidence="6">
    <location>
        <begin position="155"/>
        <end position="173"/>
    </location>
</feature>
<protein>
    <recommendedName>
        <fullName evidence="7">Mechanosensitive ion channel MscS domain-containing protein</fullName>
    </recommendedName>
</protein>
<comment type="subcellular location">
    <subcellularLocation>
        <location evidence="1">Membrane</location>
        <topology evidence="1">Multi-pass membrane protein</topology>
    </subcellularLocation>
</comment>
<dbReference type="PANTHER" id="PTHR30566">
    <property type="entry name" value="YNAI-RELATED MECHANOSENSITIVE ION CHANNEL"/>
    <property type="match status" value="1"/>
</dbReference>
<dbReference type="Gene3D" id="1.10.287.1260">
    <property type="match status" value="1"/>
</dbReference>
<dbReference type="EMBL" id="JADFTS010000006">
    <property type="protein sequence ID" value="KAF9601504.1"/>
    <property type="molecule type" value="Genomic_DNA"/>
</dbReference>
<evidence type="ECO:0000313" key="9">
    <source>
        <dbReference type="Proteomes" id="UP000631114"/>
    </source>
</evidence>
<evidence type="ECO:0000256" key="5">
    <source>
        <dbReference type="ARBA" id="ARBA00023136"/>
    </source>
</evidence>
<evidence type="ECO:0000256" key="4">
    <source>
        <dbReference type="ARBA" id="ARBA00022989"/>
    </source>
</evidence>
<dbReference type="Pfam" id="PF00924">
    <property type="entry name" value="MS_channel_2nd"/>
    <property type="match status" value="1"/>
</dbReference>
<dbReference type="SUPFAM" id="SSF50182">
    <property type="entry name" value="Sm-like ribonucleoproteins"/>
    <property type="match status" value="1"/>
</dbReference>